<keyword evidence="1" id="KW-0472">Membrane</keyword>
<accession>A0ABT4QD86</accession>
<name>A0ABT4QD86_9BACL</name>
<gene>
    <name evidence="2" type="ORF">O9H85_20950</name>
</gene>
<keyword evidence="3" id="KW-1185">Reference proteome</keyword>
<dbReference type="NCBIfam" id="TIGR02327">
    <property type="entry name" value="int_mem_ywzB"/>
    <property type="match status" value="1"/>
</dbReference>
<evidence type="ECO:0000313" key="3">
    <source>
        <dbReference type="Proteomes" id="UP001527882"/>
    </source>
</evidence>
<evidence type="ECO:0000256" key="1">
    <source>
        <dbReference type="SAM" id="Phobius"/>
    </source>
</evidence>
<sequence length="83" mass="9441">MDYTDQLNASMGLSGLLNIVVVIVCIGLSWWALQELKLDAIIKRPRSPQGKALQIFLSVALGYQLAKFVLDYFHWSTWLHGMF</sequence>
<organism evidence="2 3">
    <name type="scientific">Paenibacillus gyeongsangnamensis</name>
    <dbReference type="NCBI Taxonomy" id="3388067"/>
    <lineage>
        <taxon>Bacteria</taxon>
        <taxon>Bacillati</taxon>
        <taxon>Bacillota</taxon>
        <taxon>Bacilli</taxon>
        <taxon>Bacillales</taxon>
        <taxon>Paenibacillaceae</taxon>
        <taxon>Paenibacillus</taxon>
    </lineage>
</organism>
<reference evidence="2 3" key="1">
    <citation type="submission" date="2022-12" db="EMBL/GenBank/DDBJ databases">
        <title>Draft genome sequence of Paenibacillus sp. dW9.</title>
        <authorList>
            <person name="Choi E.-W."/>
            <person name="Kim D.-U."/>
        </authorList>
    </citation>
    <scope>NUCLEOTIDE SEQUENCE [LARGE SCALE GENOMIC DNA]</scope>
    <source>
        <strain evidence="3">dW9</strain>
    </source>
</reference>
<proteinExistence type="predicted"/>
<keyword evidence="1" id="KW-1133">Transmembrane helix</keyword>
<evidence type="ECO:0000313" key="2">
    <source>
        <dbReference type="EMBL" id="MCZ8514841.1"/>
    </source>
</evidence>
<dbReference type="Proteomes" id="UP001527882">
    <property type="component" value="Unassembled WGS sequence"/>
</dbReference>
<comment type="caution">
    <text evidence="2">The sequence shown here is derived from an EMBL/GenBank/DDBJ whole genome shotgun (WGS) entry which is preliminary data.</text>
</comment>
<dbReference type="InterPro" id="IPR009526">
    <property type="entry name" value="DUF1146"/>
</dbReference>
<feature type="transmembrane region" description="Helical" evidence="1">
    <location>
        <begin position="53"/>
        <end position="75"/>
    </location>
</feature>
<feature type="transmembrane region" description="Helical" evidence="1">
    <location>
        <begin position="12"/>
        <end position="33"/>
    </location>
</feature>
<dbReference type="RefSeq" id="WP_269883371.1">
    <property type="nucleotide sequence ID" value="NZ_JAQAGZ010000014.1"/>
</dbReference>
<protein>
    <submittedName>
        <fullName evidence="2">DUF1146 family protein</fullName>
    </submittedName>
</protein>
<keyword evidence="1" id="KW-0812">Transmembrane</keyword>
<dbReference type="EMBL" id="JAQAGZ010000014">
    <property type="protein sequence ID" value="MCZ8514841.1"/>
    <property type="molecule type" value="Genomic_DNA"/>
</dbReference>
<dbReference type="Pfam" id="PF06612">
    <property type="entry name" value="DUF1146"/>
    <property type="match status" value="1"/>
</dbReference>